<keyword evidence="2" id="KW-1185">Reference proteome</keyword>
<organism evidence="1 2">
    <name type="scientific">Liparis tanakae</name>
    <name type="common">Tanaka's snailfish</name>
    <dbReference type="NCBI Taxonomy" id="230148"/>
    <lineage>
        <taxon>Eukaryota</taxon>
        <taxon>Metazoa</taxon>
        <taxon>Chordata</taxon>
        <taxon>Craniata</taxon>
        <taxon>Vertebrata</taxon>
        <taxon>Euteleostomi</taxon>
        <taxon>Actinopterygii</taxon>
        <taxon>Neopterygii</taxon>
        <taxon>Teleostei</taxon>
        <taxon>Neoteleostei</taxon>
        <taxon>Acanthomorphata</taxon>
        <taxon>Eupercaria</taxon>
        <taxon>Perciformes</taxon>
        <taxon>Cottioidei</taxon>
        <taxon>Cottales</taxon>
        <taxon>Liparidae</taxon>
        <taxon>Liparis</taxon>
    </lineage>
</organism>
<evidence type="ECO:0000313" key="1">
    <source>
        <dbReference type="EMBL" id="TNN47843.1"/>
    </source>
</evidence>
<dbReference type="AlphaFoldDB" id="A0A4Z2G4N0"/>
<protein>
    <submittedName>
        <fullName evidence="1">Uncharacterized protein</fullName>
    </submittedName>
</protein>
<dbReference type="Proteomes" id="UP000314294">
    <property type="component" value="Unassembled WGS sequence"/>
</dbReference>
<name>A0A4Z2G4N0_9TELE</name>
<reference evidence="1 2" key="1">
    <citation type="submission" date="2019-03" db="EMBL/GenBank/DDBJ databases">
        <title>First draft genome of Liparis tanakae, snailfish: a comprehensive survey of snailfish specific genes.</title>
        <authorList>
            <person name="Kim W."/>
            <person name="Song I."/>
            <person name="Jeong J.-H."/>
            <person name="Kim D."/>
            <person name="Kim S."/>
            <person name="Ryu S."/>
            <person name="Song J.Y."/>
            <person name="Lee S.K."/>
        </authorList>
    </citation>
    <scope>NUCLEOTIDE SEQUENCE [LARGE SCALE GENOMIC DNA]</scope>
    <source>
        <tissue evidence="1">Muscle</tissue>
    </source>
</reference>
<comment type="caution">
    <text evidence="1">The sequence shown here is derived from an EMBL/GenBank/DDBJ whole genome shotgun (WGS) entry which is preliminary data.</text>
</comment>
<proteinExistence type="predicted"/>
<gene>
    <name evidence="1" type="ORF">EYF80_041986</name>
</gene>
<evidence type="ECO:0000313" key="2">
    <source>
        <dbReference type="Proteomes" id="UP000314294"/>
    </source>
</evidence>
<sequence>MCSGGVFVCVTSPTASERTPSYRHVSILAAAAGSDDLIPVLIRAAGAFGTLHARPDHTSRSLSPVSPMSPMSPVSPVFCPKASLLVPAYPQSSTAFKKSPV</sequence>
<accession>A0A4Z2G4N0</accession>
<dbReference type="EMBL" id="SRLO01000723">
    <property type="protein sequence ID" value="TNN47843.1"/>
    <property type="molecule type" value="Genomic_DNA"/>
</dbReference>